<gene>
    <name evidence="2" type="ORF">L0664_12185</name>
</gene>
<dbReference type="SMART" id="SM00886">
    <property type="entry name" value="Dabb"/>
    <property type="match status" value="1"/>
</dbReference>
<evidence type="ECO:0000259" key="1">
    <source>
        <dbReference type="PROSITE" id="PS51502"/>
    </source>
</evidence>
<dbReference type="InterPro" id="IPR011008">
    <property type="entry name" value="Dimeric_a/b-barrel"/>
</dbReference>
<dbReference type="SUPFAM" id="SSF54909">
    <property type="entry name" value="Dimeric alpha+beta barrel"/>
    <property type="match status" value="1"/>
</dbReference>
<evidence type="ECO:0000313" key="2">
    <source>
        <dbReference type="EMBL" id="MCF2871829.1"/>
    </source>
</evidence>
<dbReference type="InterPro" id="IPR013097">
    <property type="entry name" value="Dabb"/>
</dbReference>
<feature type="domain" description="Stress-response A/B barrel" evidence="1">
    <location>
        <begin position="2"/>
        <end position="99"/>
    </location>
</feature>
<dbReference type="Gene3D" id="3.30.70.100">
    <property type="match status" value="1"/>
</dbReference>
<name>A0ABS9CZM2_9RHOB</name>
<organism evidence="2 3">
    <name type="scientific">Octadecabacter dasysiphoniae</name>
    <dbReference type="NCBI Taxonomy" id="2909341"/>
    <lineage>
        <taxon>Bacteria</taxon>
        <taxon>Pseudomonadati</taxon>
        <taxon>Pseudomonadota</taxon>
        <taxon>Alphaproteobacteria</taxon>
        <taxon>Rhodobacterales</taxon>
        <taxon>Roseobacteraceae</taxon>
        <taxon>Octadecabacter</taxon>
    </lineage>
</organism>
<dbReference type="Pfam" id="PF07876">
    <property type="entry name" value="Dabb"/>
    <property type="match status" value="1"/>
</dbReference>
<protein>
    <submittedName>
        <fullName evidence="2">Dabb family protein</fullName>
    </submittedName>
</protein>
<dbReference type="RefSeq" id="WP_235226123.1">
    <property type="nucleotide sequence ID" value="NZ_JAKGAQ010000002.1"/>
</dbReference>
<dbReference type="EMBL" id="JAKGAQ010000002">
    <property type="protein sequence ID" value="MCF2871829.1"/>
    <property type="molecule type" value="Genomic_DNA"/>
</dbReference>
<proteinExistence type="predicted"/>
<dbReference type="Proteomes" id="UP001200557">
    <property type="component" value="Unassembled WGS sequence"/>
</dbReference>
<reference evidence="2 3" key="1">
    <citation type="submission" date="2022-01" db="EMBL/GenBank/DDBJ databases">
        <title>Octadecabacter sp. nov., isolated from a marine alga.</title>
        <authorList>
            <person name="Jin M.S."/>
            <person name="Kim H.M."/>
            <person name="Han D.M."/>
            <person name="Jung J.J."/>
            <person name="Jeon C.O."/>
        </authorList>
    </citation>
    <scope>NUCLEOTIDE SEQUENCE [LARGE SCALE GENOMIC DNA]</scope>
    <source>
        <strain evidence="2 3">G9-8</strain>
    </source>
</reference>
<sequence>MIYHAVYLSLTETADRHELASVMSGLENLLGQIDGFVAFHHGPNIDAEGKSPEAHYGFHGLYDDRAALDLYAADPRHQALGARLVALCGGADGIKVYDIETAKDP</sequence>
<keyword evidence="3" id="KW-1185">Reference proteome</keyword>
<accession>A0ABS9CZM2</accession>
<comment type="caution">
    <text evidence="2">The sequence shown here is derived from an EMBL/GenBank/DDBJ whole genome shotgun (WGS) entry which is preliminary data.</text>
</comment>
<evidence type="ECO:0000313" key="3">
    <source>
        <dbReference type="Proteomes" id="UP001200557"/>
    </source>
</evidence>
<dbReference type="PROSITE" id="PS51502">
    <property type="entry name" value="S_R_A_B_BARREL"/>
    <property type="match status" value="1"/>
</dbReference>